<feature type="domain" description="HTH cro/C1-type" evidence="2">
    <location>
        <begin position="35"/>
        <end position="90"/>
    </location>
</feature>
<accession>A0A3E0HG29</accession>
<evidence type="ECO:0000313" key="4">
    <source>
        <dbReference type="Proteomes" id="UP000256269"/>
    </source>
</evidence>
<feature type="compositionally biased region" description="Polar residues" evidence="1">
    <location>
        <begin position="1"/>
        <end position="15"/>
    </location>
</feature>
<dbReference type="InterPro" id="IPR001387">
    <property type="entry name" value="Cro/C1-type_HTH"/>
</dbReference>
<comment type="caution">
    <text evidence="3">The sequence shown here is derived from an EMBL/GenBank/DDBJ whole genome shotgun (WGS) entry which is preliminary data.</text>
</comment>
<name>A0A3E0HG29_9PSEU</name>
<dbReference type="EMBL" id="QUNO01000008">
    <property type="protein sequence ID" value="REH44669.1"/>
    <property type="molecule type" value="Genomic_DNA"/>
</dbReference>
<dbReference type="Pfam" id="PF13560">
    <property type="entry name" value="HTH_31"/>
    <property type="match status" value="1"/>
</dbReference>
<dbReference type="PROSITE" id="PS50943">
    <property type="entry name" value="HTH_CROC1"/>
    <property type="match status" value="1"/>
</dbReference>
<dbReference type="CDD" id="cd00093">
    <property type="entry name" value="HTH_XRE"/>
    <property type="match status" value="1"/>
</dbReference>
<dbReference type="Proteomes" id="UP000256269">
    <property type="component" value="Unassembled WGS sequence"/>
</dbReference>
<dbReference type="SMART" id="SM00530">
    <property type="entry name" value="HTH_XRE"/>
    <property type="match status" value="1"/>
</dbReference>
<protein>
    <submittedName>
        <fullName evidence="3">Helix-turn-helix protein</fullName>
    </submittedName>
</protein>
<evidence type="ECO:0000256" key="1">
    <source>
        <dbReference type="SAM" id="MobiDB-lite"/>
    </source>
</evidence>
<dbReference type="InterPro" id="IPR043917">
    <property type="entry name" value="DUF5753"/>
</dbReference>
<evidence type="ECO:0000313" key="3">
    <source>
        <dbReference type="EMBL" id="REH44669.1"/>
    </source>
</evidence>
<reference evidence="3 4" key="1">
    <citation type="submission" date="2018-08" db="EMBL/GenBank/DDBJ databases">
        <title>Genomic Encyclopedia of Archaeal and Bacterial Type Strains, Phase II (KMG-II): from individual species to whole genera.</title>
        <authorList>
            <person name="Goeker M."/>
        </authorList>
    </citation>
    <scope>NUCLEOTIDE SEQUENCE [LARGE SCALE GENOMIC DNA]</scope>
    <source>
        <strain evidence="3 4">DSM 45791</strain>
    </source>
</reference>
<evidence type="ECO:0000259" key="2">
    <source>
        <dbReference type="PROSITE" id="PS50943"/>
    </source>
</evidence>
<dbReference type="Gene3D" id="1.10.260.40">
    <property type="entry name" value="lambda repressor-like DNA-binding domains"/>
    <property type="match status" value="1"/>
</dbReference>
<dbReference type="InterPro" id="IPR010982">
    <property type="entry name" value="Lambda_DNA-bd_dom_sf"/>
</dbReference>
<organism evidence="3 4">
    <name type="scientific">Kutzneria buriramensis</name>
    <dbReference type="NCBI Taxonomy" id="1045776"/>
    <lineage>
        <taxon>Bacteria</taxon>
        <taxon>Bacillati</taxon>
        <taxon>Actinomycetota</taxon>
        <taxon>Actinomycetes</taxon>
        <taxon>Pseudonocardiales</taxon>
        <taxon>Pseudonocardiaceae</taxon>
        <taxon>Kutzneria</taxon>
    </lineage>
</organism>
<dbReference type="GO" id="GO:0003677">
    <property type="term" value="F:DNA binding"/>
    <property type="evidence" value="ECO:0007669"/>
    <property type="project" value="InterPro"/>
</dbReference>
<proteinExistence type="predicted"/>
<dbReference type="SUPFAM" id="SSF47413">
    <property type="entry name" value="lambda repressor-like DNA-binding domains"/>
    <property type="match status" value="1"/>
</dbReference>
<sequence length="301" mass="34438">MAAIDPTNSSESGNGRSVEHGAGPTARRIVLGSQLRRLREAAEITRADAGYAIRGSESKISRLELGRVSFKERDVADLLSLYGVDDPREREVFLDMVKRSNEPGWWHRYTDLMPDWFQDYVGLEESASRIQTYEAQFVPGLLQTEDYARAIATRGRPEAASDVVERRVRLRMKRQELLTRANSPRLWAVLDESVLHRPIGGKEVMRAQLKRLIEYTKRPNITIQVVPFDLSGYAAEGSFTMLRFAEPELPNLVYIEHLTGALYLDKRQEIEQYSRVVDRLMVDAETPERTRRSLNEVMDAL</sequence>
<feature type="region of interest" description="Disordered" evidence="1">
    <location>
        <begin position="1"/>
        <end position="23"/>
    </location>
</feature>
<dbReference type="AlphaFoldDB" id="A0A3E0HG29"/>
<gene>
    <name evidence="3" type="ORF">BCF44_108149</name>
</gene>
<keyword evidence="4" id="KW-1185">Reference proteome</keyword>
<dbReference type="OrthoDB" id="4285266at2"/>
<dbReference type="RefSeq" id="WP_116176606.1">
    <property type="nucleotide sequence ID" value="NZ_CP144375.1"/>
</dbReference>
<dbReference type="Pfam" id="PF19054">
    <property type="entry name" value="DUF5753"/>
    <property type="match status" value="1"/>
</dbReference>